<comment type="caution">
    <text evidence="1">The sequence shown here is derived from an EMBL/GenBank/DDBJ whole genome shotgun (WGS) entry which is preliminary data.</text>
</comment>
<dbReference type="AlphaFoldDB" id="X1ECY4"/>
<proteinExistence type="predicted"/>
<dbReference type="EMBL" id="BART01031493">
    <property type="protein sequence ID" value="GAH14989.1"/>
    <property type="molecule type" value="Genomic_DNA"/>
</dbReference>
<evidence type="ECO:0000313" key="1">
    <source>
        <dbReference type="EMBL" id="GAH14989.1"/>
    </source>
</evidence>
<organism evidence="1">
    <name type="scientific">marine sediment metagenome</name>
    <dbReference type="NCBI Taxonomy" id="412755"/>
    <lineage>
        <taxon>unclassified sequences</taxon>
        <taxon>metagenomes</taxon>
        <taxon>ecological metagenomes</taxon>
    </lineage>
</organism>
<gene>
    <name evidence="1" type="ORF">S01H4_54691</name>
</gene>
<accession>X1ECY4</accession>
<reference evidence="1" key="1">
    <citation type="journal article" date="2014" name="Front. Microbiol.">
        <title>High frequency of phylogenetically diverse reductive dehalogenase-homologous genes in deep subseafloor sedimentary metagenomes.</title>
        <authorList>
            <person name="Kawai M."/>
            <person name="Futagami T."/>
            <person name="Toyoda A."/>
            <person name="Takaki Y."/>
            <person name="Nishi S."/>
            <person name="Hori S."/>
            <person name="Arai W."/>
            <person name="Tsubouchi T."/>
            <person name="Morono Y."/>
            <person name="Uchiyama I."/>
            <person name="Ito T."/>
            <person name="Fujiyama A."/>
            <person name="Inagaki F."/>
            <person name="Takami H."/>
        </authorList>
    </citation>
    <scope>NUCLEOTIDE SEQUENCE</scope>
    <source>
        <strain evidence="1">Expedition CK06-06</strain>
    </source>
</reference>
<name>X1ECY4_9ZZZZ</name>
<protein>
    <submittedName>
        <fullName evidence="1">Uncharacterized protein</fullName>
    </submittedName>
</protein>
<feature type="non-terminal residue" evidence="1">
    <location>
        <position position="45"/>
    </location>
</feature>
<sequence length="45" mass="4919">MNYFTKNKLISTIGDSIRLVELDSGKGTVIISEHGGRPLGIFPKD</sequence>